<protein>
    <recommendedName>
        <fullName evidence="7">S-adenosyl-L-methionine-dependent methyltransferase</fullName>
    </recommendedName>
</protein>
<dbReference type="SUPFAM" id="SSF53335">
    <property type="entry name" value="S-adenosyl-L-methionine-dependent methyltransferases"/>
    <property type="match status" value="1"/>
</dbReference>
<dbReference type="OMA" id="NDTWDIA"/>
<dbReference type="InterPro" id="IPR007213">
    <property type="entry name" value="Ppm1/Ppm2/Tcmp"/>
</dbReference>
<evidence type="ECO:0000256" key="3">
    <source>
        <dbReference type="ARBA" id="ARBA00022679"/>
    </source>
</evidence>
<dbReference type="AlphaFoldDB" id="A0A1Y1IPL9"/>
<dbReference type="Pfam" id="PF04072">
    <property type="entry name" value="LCM"/>
    <property type="match status" value="1"/>
</dbReference>
<dbReference type="GO" id="GO:0008168">
    <property type="term" value="F:methyltransferase activity"/>
    <property type="evidence" value="ECO:0007669"/>
    <property type="project" value="UniProtKB-KW"/>
</dbReference>
<keyword evidence="3" id="KW-0808">Transferase</keyword>
<dbReference type="STRING" id="105231.A0A1Y1IPL9"/>
<evidence type="ECO:0000313" key="5">
    <source>
        <dbReference type="EMBL" id="GAQ92613.1"/>
    </source>
</evidence>
<dbReference type="InterPro" id="IPR029063">
    <property type="entry name" value="SAM-dependent_MTases_sf"/>
</dbReference>
<evidence type="ECO:0000256" key="4">
    <source>
        <dbReference type="SAM" id="MobiDB-lite"/>
    </source>
</evidence>
<dbReference type="EMBL" id="DF238020">
    <property type="protein sequence ID" value="GAQ92613.1"/>
    <property type="molecule type" value="Genomic_DNA"/>
</dbReference>
<comment type="similarity">
    <text evidence="1">Belongs to the UPF0677 family.</text>
</comment>
<keyword evidence="2" id="KW-0489">Methyltransferase</keyword>
<sequence length="314" mass="34601">MPTVYGVNLRAATALQSIIGASSQAVAACRAVESEREDALFVDPLAKYFAAYAGGALPTFLSSYVSVRTHFIDRELLDALRRKHDQGPPGGVVPNQVVLLGAGMDGRMWRLPQQAGSPPPAEVVFELDQKEVVDAKDAVLAQLEQAGELPAPRLAKRRVCLSVDIRDPAWIQALNDAGHNRTSGTVWILEGFLRFFSNEQIDALIEQLSQNCACGSSILVTVPSATSRDRRRAEDPVDAKYQWRFGTDDPVSYFTRFGWKTVKSVSVEDLADQYNRRPRSTELDTPAENGSKAEPSVMSNPMRHNYLLRAVKID</sequence>
<evidence type="ECO:0008006" key="7">
    <source>
        <dbReference type="Google" id="ProtNLM"/>
    </source>
</evidence>
<evidence type="ECO:0000256" key="2">
    <source>
        <dbReference type="ARBA" id="ARBA00022603"/>
    </source>
</evidence>
<gene>
    <name evidence="5" type="ORF">KFL_010710020</name>
</gene>
<name>A0A1Y1IPL9_KLENI</name>
<dbReference type="InterPro" id="IPR011610">
    <property type="entry name" value="SAM_mthyl_Trfase_ML2640-like"/>
</dbReference>
<keyword evidence="6" id="KW-1185">Reference proteome</keyword>
<dbReference type="OrthoDB" id="203237at2759"/>
<accession>A0A1Y1IPL9</accession>
<dbReference type="NCBIfam" id="TIGR00027">
    <property type="entry name" value="mthyl_TIGR00027"/>
    <property type="match status" value="1"/>
</dbReference>
<evidence type="ECO:0000256" key="1">
    <source>
        <dbReference type="ARBA" id="ARBA00008138"/>
    </source>
</evidence>
<feature type="region of interest" description="Disordered" evidence="4">
    <location>
        <begin position="276"/>
        <end position="299"/>
    </location>
</feature>
<organism evidence="5 6">
    <name type="scientific">Klebsormidium nitens</name>
    <name type="common">Green alga</name>
    <name type="synonym">Ulothrix nitens</name>
    <dbReference type="NCBI Taxonomy" id="105231"/>
    <lineage>
        <taxon>Eukaryota</taxon>
        <taxon>Viridiplantae</taxon>
        <taxon>Streptophyta</taxon>
        <taxon>Klebsormidiophyceae</taxon>
        <taxon>Klebsormidiales</taxon>
        <taxon>Klebsormidiaceae</taxon>
        <taxon>Klebsormidium</taxon>
    </lineage>
</organism>
<dbReference type="PANTHER" id="PTHR43619">
    <property type="entry name" value="S-ADENOSYL-L-METHIONINE-DEPENDENT METHYLTRANSFERASE YKTD-RELATED"/>
    <property type="match status" value="1"/>
</dbReference>
<dbReference type="Gene3D" id="3.40.50.150">
    <property type="entry name" value="Vaccinia Virus protein VP39"/>
    <property type="match status" value="1"/>
</dbReference>
<dbReference type="PANTHER" id="PTHR43619:SF2">
    <property type="entry name" value="S-ADENOSYL-L-METHIONINE-DEPENDENT METHYLTRANSFERASES SUPERFAMILY PROTEIN"/>
    <property type="match status" value="1"/>
</dbReference>
<evidence type="ECO:0000313" key="6">
    <source>
        <dbReference type="Proteomes" id="UP000054558"/>
    </source>
</evidence>
<reference evidence="5 6" key="1">
    <citation type="journal article" date="2014" name="Nat. Commun.">
        <title>Klebsormidium flaccidum genome reveals primary factors for plant terrestrial adaptation.</title>
        <authorList>
            <person name="Hori K."/>
            <person name="Maruyama F."/>
            <person name="Fujisawa T."/>
            <person name="Togashi T."/>
            <person name="Yamamoto N."/>
            <person name="Seo M."/>
            <person name="Sato S."/>
            <person name="Yamada T."/>
            <person name="Mori H."/>
            <person name="Tajima N."/>
            <person name="Moriyama T."/>
            <person name="Ikeuchi M."/>
            <person name="Watanabe M."/>
            <person name="Wada H."/>
            <person name="Kobayashi K."/>
            <person name="Saito M."/>
            <person name="Masuda T."/>
            <person name="Sasaki-Sekimoto Y."/>
            <person name="Mashiguchi K."/>
            <person name="Awai K."/>
            <person name="Shimojima M."/>
            <person name="Masuda S."/>
            <person name="Iwai M."/>
            <person name="Nobusawa T."/>
            <person name="Narise T."/>
            <person name="Kondo S."/>
            <person name="Saito H."/>
            <person name="Sato R."/>
            <person name="Murakawa M."/>
            <person name="Ihara Y."/>
            <person name="Oshima-Yamada Y."/>
            <person name="Ohtaka K."/>
            <person name="Satoh M."/>
            <person name="Sonobe K."/>
            <person name="Ishii M."/>
            <person name="Ohtani R."/>
            <person name="Kanamori-Sato M."/>
            <person name="Honoki R."/>
            <person name="Miyazaki D."/>
            <person name="Mochizuki H."/>
            <person name="Umetsu J."/>
            <person name="Higashi K."/>
            <person name="Shibata D."/>
            <person name="Kamiya Y."/>
            <person name="Sato N."/>
            <person name="Nakamura Y."/>
            <person name="Tabata S."/>
            <person name="Ida S."/>
            <person name="Kurokawa K."/>
            <person name="Ohta H."/>
        </authorList>
    </citation>
    <scope>NUCLEOTIDE SEQUENCE [LARGE SCALE GENOMIC DNA]</scope>
    <source>
        <strain evidence="5 6">NIES-2285</strain>
    </source>
</reference>
<proteinExistence type="inferred from homology"/>
<dbReference type="Proteomes" id="UP000054558">
    <property type="component" value="Unassembled WGS sequence"/>
</dbReference>
<dbReference type="GO" id="GO:0032259">
    <property type="term" value="P:methylation"/>
    <property type="evidence" value="ECO:0007669"/>
    <property type="project" value="UniProtKB-KW"/>
</dbReference>